<dbReference type="AlphaFoldDB" id="A0A9P6HQV1"/>
<evidence type="ECO:0000313" key="3">
    <source>
        <dbReference type="Proteomes" id="UP000736335"/>
    </source>
</evidence>
<proteinExistence type="predicted"/>
<organism evidence="2 3">
    <name type="scientific">Thelephora terrestris</name>
    <dbReference type="NCBI Taxonomy" id="56493"/>
    <lineage>
        <taxon>Eukaryota</taxon>
        <taxon>Fungi</taxon>
        <taxon>Dikarya</taxon>
        <taxon>Basidiomycota</taxon>
        <taxon>Agaricomycotina</taxon>
        <taxon>Agaricomycetes</taxon>
        <taxon>Thelephorales</taxon>
        <taxon>Thelephoraceae</taxon>
        <taxon>Thelephora</taxon>
    </lineage>
</organism>
<feature type="compositionally biased region" description="Polar residues" evidence="1">
    <location>
        <begin position="13"/>
        <end position="24"/>
    </location>
</feature>
<keyword evidence="3" id="KW-1185">Reference proteome</keyword>
<evidence type="ECO:0000256" key="1">
    <source>
        <dbReference type="SAM" id="MobiDB-lite"/>
    </source>
</evidence>
<reference evidence="2" key="1">
    <citation type="journal article" date="2020" name="Nat. Commun.">
        <title>Large-scale genome sequencing of mycorrhizal fungi provides insights into the early evolution of symbiotic traits.</title>
        <authorList>
            <person name="Miyauchi S."/>
            <person name="Kiss E."/>
            <person name="Kuo A."/>
            <person name="Drula E."/>
            <person name="Kohler A."/>
            <person name="Sanchez-Garcia M."/>
            <person name="Morin E."/>
            <person name="Andreopoulos B."/>
            <person name="Barry K.W."/>
            <person name="Bonito G."/>
            <person name="Buee M."/>
            <person name="Carver A."/>
            <person name="Chen C."/>
            <person name="Cichocki N."/>
            <person name="Clum A."/>
            <person name="Culley D."/>
            <person name="Crous P.W."/>
            <person name="Fauchery L."/>
            <person name="Girlanda M."/>
            <person name="Hayes R.D."/>
            <person name="Keri Z."/>
            <person name="LaButti K."/>
            <person name="Lipzen A."/>
            <person name="Lombard V."/>
            <person name="Magnuson J."/>
            <person name="Maillard F."/>
            <person name="Murat C."/>
            <person name="Nolan M."/>
            <person name="Ohm R.A."/>
            <person name="Pangilinan J."/>
            <person name="Pereira M.F."/>
            <person name="Perotto S."/>
            <person name="Peter M."/>
            <person name="Pfister S."/>
            <person name="Riley R."/>
            <person name="Sitrit Y."/>
            <person name="Stielow J.B."/>
            <person name="Szollosi G."/>
            <person name="Zifcakova L."/>
            <person name="Stursova M."/>
            <person name="Spatafora J.W."/>
            <person name="Tedersoo L."/>
            <person name="Vaario L.M."/>
            <person name="Yamada A."/>
            <person name="Yan M."/>
            <person name="Wang P."/>
            <person name="Xu J."/>
            <person name="Bruns T."/>
            <person name="Baldrian P."/>
            <person name="Vilgalys R."/>
            <person name="Dunand C."/>
            <person name="Henrissat B."/>
            <person name="Grigoriev I.V."/>
            <person name="Hibbett D."/>
            <person name="Nagy L.G."/>
            <person name="Martin F.M."/>
        </authorList>
    </citation>
    <scope>NUCLEOTIDE SEQUENCE</scope>
    <source>
        <strain evidence="2">UH-Tt-Lm1</strain>
    </source>
</reference>
<comment type="caution">
    <text evidence="2">The sequence shown here is derived from an EMBL/GenBank/DDBJ whole genome shotgun (WGS) entry which is preliminary data.</text>
</comment>
<dbReference type="OrthoDB" id="5531344at2759"/>
<protein>
    <submittedName>
        <fullName evidence="2">Uncharacterized protein</fullName>
    </submittedName>
</protein>
<dbReference type="EMBL" id="WIUZ02000001">
    <property type="protein sequence ID" value="KAF9793074.1"/>
    <property type="molecule type" value="Genomic_DNA"/>
</dbReference>
<reference evidence="2" key="2">
    <citation type="submission" date="2020-11" db="EMBL/GenBank/DDBJ databases">
        <authorList>
            <consortium name="DOE Joint Genome Institute"/>
            <person name="Kuo A."/>
            <person name="Miyauchi S."/>
            <person name="Kiss E."/>
            <person name="Drula E."/>
            <person name="Kohler A."/>
            <person name="Sanchez-Garcia M."/>
            <person name="Andreopoulos B."/>
            <person name="Barry K.W."/>
            <person name="Bonito G."/>
            <person name="Buee M."/>
            <person name="Carver A."/>
            <person name="Chen C."/>
            <person name="Cichocki N."/>
            <person name="Clum A."/>
            <person name="Culley D."/>
            <person name="Crous P.W."/>
            <person name="Fauchery L."/>
            <person name="Girlanda M."/>
            <person name="Hayes R."/>
            <person name="Keri Z."/>
            <person name="Labutti K."/>
            <person name="Lipzen A."/>
            <person name="Lombard V."/>
            <person name="Magnuson J."/>
            <person name="Maillard F."/>
            <person name="Morin E."/>
            <person name="Murat C."/>
            <person name="Nolan M."/>
            <person name="Ohm R."/>
            <person name="Pangilinan J."/>
            <person name="Pereira M."/>
            <person name="Perotto S."/>
            <person name="Peter M."/>
            <person name="Riley R."/>
            <person name="Sitrit Y."/>
            <person name="Stielow B."/>
            <person name="Szollosi G."/>
            <person name="Zifcakova L."/>
            <person name="Stursova M."/>
            <person name="Spatafora J.W."/>
            <person name="Tedersoo L."/>
            <person name="Vaario L.-M."/>
            <person name="Yamada A."/>
            <person name="Yan M."/>
            <person name="Wang P."/>
            <person name="Xu J."/>
            <person name="Bruns T."/>
            <person name="Baldrian P."/>
            <person name="Vilgalys R."/>
            <person name="Henrissat B."/>
            <person name="Grigoriev I.V."/>
            <person name="Hibbett D."/>
            <person name="Nagy L.G."/>
            <person name="Martin F.M."/>
        </authorList>
    </citation>
    <scope>NUCLEOTIDE SEQUENCE</scope>
    <source>
        <strain evidence="2">UH-Tt-Lm1</strain>
    </source>
</reference>
<name>A0A9P6HQV1_9AGAM</name>
<gene>
    <name evidence="2" type="ORF">BJ322DRAFT_100262</name>
</gene>
<evidence type="ECO:0000313" key="2">
    <source>
        <dbReference type="EMBL" id="KAF9793074.1"/>
    </source>
</evidence>
<accession>A0A9P6HQV1</accession>
<sequence>MEEENKGTALIPSAQSSPTEPTTGNIREWNAVIREFLSTAGLAQAVRGFDADMVVMNPVFERDVVPGALNTLLDSLALGKLRSPRDRPLDQRKLEHVHLRPEIEPRTQSQTIKEISLLLARNRARNDASNAAEFLFRGPRTSEADSEGDTPSCARADAKPINRDTQMKYDIAKNEDGPLHSTLRTEQTPNIEHPAVAAHETVLESRLRDVEDHLAVRYVPLPPNSIADRLKFLEDHITQLERDFPPWTALHFNQPNREWPPPHQTPIIVPPRMLAASDPALLPVTPLDATPKKQSRADSSLRKAVLERLEVQQAINTRNRGTPMDVDRG</sequence>
<dbReference type="Proteomes" id="UP000736335">
    <property type="component" value="Unassembled WGS sequence"/>
</dbReference>
<feature type="region of interest" description="Disordered" evidence="1">
    <location>
        <begin position="1"/>
        <end position="24"/>
    </location>
</feature>